<protein>
    <submittedName>
        <fullName evidence="2">Uncharacterized protein</fullName>
    </submittedName>
</protein>
<dbReference type="EMBL" id="CP019699">
    <property type="protein sequence ID" value="AQS57014.1"/>
    <property type="molecule type" value="Genomic_DNA"/>
</dbReference>
<accession>A0A1U9KAE3</accession>
<evidence type="ECO:0000313" key="1">
    <source>
        <dbReference type="EMBL" id="AQS55637.1"/>
    </source>
</evidence>
<evidence type="ECO:0000313" key="2">
    <source>
        <dbReference type="EMBL" id="AQS57014.1"/>
    </source>
</evidence>
<dbReference type="EMBL" id="CP019699">
    <property type="protein sequence ID" value="AQS55637.1"/>
    <property type="molecule type" value="Genomic_DNA"/>
</dbReference>
<keyword evidence="3" id="KW-1185">Reference proteome</keyword>
<gene>
    <name evidence="1" type="ORF">B0W44_07425</name>
    <name evidence="2" type="ORF">B0W44_15910</name>
</gene>
<name>A0A1U9KAE3_9BACL</name>
<dbReference type="KEGG" id="ntr:B0W44_15910"/>
<dbReference type="Proteomes" id="UP000188603">
    <property type="component" value="Chromosome"/>
</dbReference>
<reference evidence="2 3" key="1">
    <citation type="journal article" date="2015" name="Int. J. Syst. Evol. Microbiol.">
        <title>Novibacillus thermophilus gen. nov., sp. nov., a Gram-staining-negative and moderately thermophilic member of the family Thermoactinomycetaceae.</title>
        <authorList>
            <person name="Yang G."/>
            <person name="Chen J."/>
            <person name="Zhou S."/>
        </authorList>
    </citation>
    <scope>NUCLEOTIDE SEQUENCE [LARGE SCALE GENOMIC DNA]</scope>
    <source>
        <strain evidence="2 3">SG-1</strain>
    </source>
</reference>
<organism evidence="2 3">
    <name type="scientific">Novibacillus thermophilus</name>
    <dbReference type="NCBI Taxonomy" id="1471761"/>
    <lineage>
        <taxon>Bacteria</taxon>
        <taxon>Bacillati</taxon>
        <taxon>Bacillota</taxon>
        <taxon>Bacilli</taxon>
        <taxon>Bacillales</taxon>
        <taxon>Thermoactinomycetaceae</taxon>
        <taxon>Novibacillus</taxon>
    </lineage>
</organism>
<sequence length="66" mass="7349">MGGLSFTILFAISVLKSFILSPHCPFGKIVHEQKKCLNLGGQKEGERKEVINHHKNGTGFFLQHTV</sequence>
<dbReference type="AlphaFoldDB" id="A0A1U9KAE3"/>
<reference evidence="2" key="2">
    <citation type="submission" date="2017-02" db="EMBL/GenBank/DDBJ databases">
        <authorList>
            <person name="Peterson S.W."/>
        </authorList>
    </citation>
    <scope>NUCLEOTIDE SEQUENCE</scope>
    <source>
        <strain evidence="2">SG-1</strain>
    </source>
</reference>
<dbReference type="STRING" id="1471761.B0W44_07425"/>
<proteinExistence type="predicted"/>
<dbReference type="KEGG" id="ntr:B0W44_07425"/>
<evidence type="ECO:0000313" key="3">
    <source>
        <dbReference type="Proteomes" id="UP000188603"/>
    </source>
</evidence>